<keyword evidence="5" id="KW-0378">Hydrolase</keyword>
<comment type="caution">
    <text evidence="16">The sequence shown here is derived from an EMBL/GenBank/DDBJ whole genome shotgun (WGS) entry which is preliminary data.</text>
</comment>
<evidence type="ECO:0000256" key="1">
    <source>
        <dbReference type="ARBA" id="ARBA00010136"/>
    </source>
</evidence>
<dbReference type="FunFam" id="1.10.390.10:FF:000001">
    <property type="entry name" value="Aminopeptidase"/>
    <property type="match status" value="1"/>
</dbReference>
<keyword evidence="12" id="KW-1133">Transmembrane helix</keyword>
<gene>
    <name evidence="16" type="ORF">D6D01_04097</name>
</gene>
<dbReference type="Gene3D" id="1.10.390.10">
    <property type="entry name" value="Neutral Protease Domain 2"/>
    <property type="match status" value="1"/>
</dbReference>
<evidence type="ECO:0000313" key="17">
    <source>
        <dbReference type="Proteomes" id="UP000306584"/>
    </source>
</evidence>
<dbReference type="GO" id="GO:0043171">
    <property type="term" value="P:peptide catabolic process"/>
    <property type="evidence" value="ECO:0007669"/>
    <property type="project" value="TreeGrafter"/>
</dbReference>
<keyword evidence="7" id="KW-0482">Metalloprotease</keyword>
<comment type="similarity">
    <text evidence="1">Belongs to the peptidase M1 family.</text>
</comment>
<dbReference type="PANTHER" id="PTHR11533">
    <property type="entry name" value="PROTEASE M1 ZINC METALLOPROTEASE"/>
    <property type="match status" value="1"/>
</dbReference>
<dbReference type="Pfam" id="PF11838">
    <property type="entry name" value="ERAP1_C"/>
    <property type="match status" value="1"/>
</dbReference>
<dbReference type="EMBL" id="QZBD01000127">
    <property type="protein sequence ID" value="THY27505.1"/>
    <property type="molecule type" value="Genomic_DNA"/>
</dbReference>
<feature type="transmembrane region" description="Helical" evidence="12">
    <location>
        <begin position="1156"/>
        <end position="1176"/>
    </location>
</feature>
<dbReference type="InterPro" id="IPR045357">
    <property type="entry name" value="Aminopeptidase_N-like_N"/>
</dbReference>
<feature type="active site" description="Proton acceptor" evidence="8">
    <location>
        <position position="387"/>
    </location>
</feature>
<dbReference type="PANTHER" id="PTHR11533:SF174">
    <property type="entry name" value="PUROMYCIN-SENSITIVE AMINOPEPTIDASE-RELATED"/>
    <property type="match status" value="1"/>
</dbReference>
<feature type="region of interest" description="Disordered" evidence="11">
    <location>
        <begin position="949"/>
        <end position="1037"/>
    </location>
</feature>
<dbReference type="InterPro" id="IPR050344">
    <property type="entry name" value="Peptidase_M1_aminopeptidases"/>
</dbReference>
<feature type="compositionally biased region" description="Polar residues" evidence="11">
    <location>
        <begin position="979"/>
        <end position="989"/>
    </location>
</feature>
<evidence type="ECO:0000256" key="8">
    <source>
        <dbReference type="PIRSR" id="PIRSR634016-1"/>
    </source>
</evidence>
<feature type="transmembrane region" description="Helical" evidence="12">
    <location>
        <begin position="1567"/>
        <end position="1587"/>
    </location>
</feature>
<dbReference type="Proteomes" id="UP000306584">
    <property type="component" value="Unassembled WGS sequence"/>
</dbReference>
<dbReference type="GO" id="GO:0005737">
    <property type="term" value="C:cytoplasm"/>
    <property type="evidence" value="ECO:0007669"/>
    <property type="project" value="TreeGrafter"/>
</dbReference>
<evidence type="ECO:0000256" key="12">
    <source>
        <dbReference type="SAM" id="Phobius"/>
    </source>
</evidence>
<dbReference type="SUPFAM" id="SSF63737">
    <property type="entry name" value="Leukotriene A4 hydrolase N-terminal domain"/>
    <property type="match status" value="1"/>
</dbReference>
<feature type="domain" description="Aminopeptidase N-like N-terminal" evidence="15">
    <location>
        <begin position="94"/>
        <end position="279"/>
    </location>
</feature>
<evidence type="ECO:0000256" key="5">
    <source>
        <dbReference type="ARBA" id="ARBA00022801"/>
    </source>
</evidence>
<feature type="compositionally biased region" description="Polar residues" evidence="11">
    <location>
        <begin position="1025"/>
        <end position="1037"/>
    </location>
</feature>
<evidence type="ECO:0000256" key="7">
    <source>
        <dbReference type="ARBA" id="ARBA00023049"/>
    </source>
</evidence>
<dbReference type="FunFam" id="2.60.40.1730:FF:000002">
    <property type="entry name" value="Aminopeptidase"/>
    <property type="match status" value="1"/>
</dbReference>
<evidence type="ECO:0000256" key="6">
    <source>
        <dbReference type="ARBA" id="ARBA00022833"/>
    </source>
</evidence>
<dbReference type="PRINTS" id="PR00756">
    <property type="entry name" value="ALADIPTASE"/>
</dbReference>
<evidence type="ECO:0000256" key="4">
    <source>
        <dbReference type="ARBA" id="ARBA00022723"/>
    </source>
</evidence>
<keyword evidence="12" id="KW-0812">Transmembrane</keyword>
<evidence type="ECO:0000256" key="11">
    <source>
        <dbReference type="SAM" id="MobiDB-lite"/>
    </source>
</evidence>
<dbReference type="GO" id="GO:0008270">
    <property type="term" value="F:zinc ion binding"/>
    <property type="evidence" value="ECO:0007669"/>
    <property type="project" value="InterPro"/>
</dbReference>
<dbReference type="Pfam" id="PF01433">
    <property type="entry name" value="Peptidase_M1"/>
    <property type="match status" value="1"/>
</dbReference>
<accession>A0A4S9LFC6</accession>
<dbReference type="Gene3D" id="2.60.40.1910">
    <property type="match status" value="1"/>
</dbReference>
<keyword evidence="3" id="KW-0645">Protease</keyword>
<evidence type="ECO:0000256" key="2">
    <source>
        <dbReference type="ARBA" id="ARBA00022438"/>
    </source>
</evidence>
<feature type="site" description="Transition state stabilizer" evidence="10">
    <location>
        <position position="472"/>
    </location>
</feature>
<proteinExistence type="inferred from homology"/>
<sequence length="1829" mass="204017">MLLRSQAVRSVIPRRALASGSRSHFFTTTTNSTPATPLHQRPSSLRPNSNSRLARSRIQARHCSHRRMCRRDADAMGANLDIAKGREVLPKNVKPLHYHLTLEPNLETFEYEGKVVIDLDVVEDTTSISLNTIDIDIKSTEVHSGSKLIASSPKLTYDENTQTTTVSFPDTIPAGHKATLTQTFKGTLNANMAGFYRSSYKGEDGSDKYIATTQMEPTDARRAFPCFDEPALKAEFTITLIADKKLTCLSNMDVANEKDVHDGKKAVTFNKSPLMSTYLLAFIVGELNMIETDAFRLPVRVFATPDKDIEHGRFSLELAAKTLEFYETKFNSKFPLPKMDMVAIPDFSAGAMENWGLVTYRVVDLLFDEKTSGASTKQRVAEVVQHELAHQWFGNLVTMDFWDGLWLNEGFATWMSWYSCNEFYPEWKVWQGYVTDNLQSALALDSLRSSHPIEVPVKRADEINQIFDAISYSKGSCVLRMVSKYLGEETFMEGVRRYLKKHAFGNTQTNDLWAALADASGKDVEKIMDIWTKNVGFPVVSVTEDAENNSVHVKQNRFLRTADVKPEEDQVLYPVFLGLRSKDGVDEELTLDGRERSFKVKDLDFYKINADHSGIYRTSYSPERLQKLGEAAKKGLLTVEDRAGMIADAGALAASGYQKTSGVLSLLQGFDTEPEFVVWDELTARIASVRAAWVFQDDKVKDALKAFQRDLVSKKSHELGWDFKESDGHIEQQFKSLLFSSAALAGDEKTKAAALEMFEKFKNGDRSAIHPNLRAGVYAVALQNGGEAEYDAILNEYRTAKVADERNTALRSIGRARQPELIKRTLAMALSKEVKDQDIYLPLGGLRSHKEGILALWDWVKVNWDTIYKKLPPGLSMLGSVVSLCTSSFTSEKQIQEIDAFFKERSTKGFDQSLAQSFDAIRAKEGWLKRDADDVEAWLKAKKYLMPTAGDDRERSPHPYARRGRRVKSEESSGYDARQTPTTLSSESGTEADDERPTQYLKALPPPSIRPAKGLRQIGDDGTEGSPTPLLTPSQLDSQSRRLSEGYFDHKLSQTAAQQAEEDELLVARRLFEKRRRAEHIRRISEGALLAAIGLIIILAPSVTSALWNWHRVELFSQLAIVVLLIAVYPLRIVIFSPSDDVSRPRWRRFRVPASFDPASILYPTFVPVLIALSLLPQYPALLLPNLILGLASLPPRLFPPLSRLKDINTLHWIVSITPLIFSENTGLPSQAFPPSPYKLKASQPPFLQPELLTLLYPLHQALLPPLHYLTTTSLLAAEKHLLSAGLINLLLFANSPQSAILRALLWIGGVWLLVLCTHVARWNVALARVPRWRFRRFGLKSGHSSHAYKRGPLAVVTKWIYPFKRYQNDDSDSDEDVLIQKVQSQNQKKPKLGLNTSIQHHDIYEPKSAAEANPDSHRDSVVDANDFSRKRRHTIASMDVPSSLLSNTTGAAAQKRHRRLRDWHLNLTPEGAFMYKWAYAIYIFTAIAFVILVPVRRTISDAALNSAEPIIWAFEYLFSDIPILFDALSSTVGRIAYKDEILQNLSLQGSSVPGIRAAVGAANTRLLIVAYWAAVLCVGLITVLRLTPFIEVDTRRKVFHAVMVTMLLPSIFVDPCFCSLALGIVLAIFLILEIIRAGQVPPLGIAIGRFVAPYVDGRDLRGPMVVSHVFLLIGCAIPLWLSLAGIGRTKTGRWPGWETDNETREVAMVAGVICVGMGDAAASLIGRRYGRCKWPWIGGKSLEGSGAFAVAVTIGLLFAKTWVRFGGWPEVSSHDPLLPLDIGFWGLEVTKMFICGCGASFMEAVLTGANDNVVVPVALWLLVKSLGV</sequence>
<evidence type="ECO:0000259" key="15">
    <source>
        <dbReference type="Pfam" id="PF17900"/>
    </source>
</evidence>
<dbReference type="SUPFAM" id="SSF55486">
    <property type="entry name" value="Metalloproteases ('zincins'), catalytic domain"/>
    <property type="match status" value="1"/>
</dbReference>
<dbReference type="GO" id="GO:0006508">
    <property type="term" value="P:proteolysis"/>
    <property type="evidence" value="ECO:0007669"/>
    <property type="project" value="UniProtKB-KW"/>
</dbReference>
<dbReference type="FunFam" id="1.25.50.20:FF:000002">
    <property type="entry name" value="Aminopeptidase"/>
    <property type="match status" value="1"/>
</dbReference>
<feature type="transmembrane region" description="Helical" evidence="12">
    <location>
        <begin position="1707"/>
        <end position="1726"/>
    </location>
</feature>
<dbReference type="Pfam" id="PF17900">
    <property type="entry name" value="Peptidase_M1_N"/>
    <property type="match status" value="1"/>
</dbReference>
<feature type="domain" description="Peptidase M1 membrane alanine aminopeptidase" evidence="13">
    <location>
        <begin position="314"/>
        <end position="531"/>
    </location>
</feature>
<evidence type="ECO:0000256" key="3">
    <source>
        <dbReference type="ARBA" id="ARBA00022670"/>
    </source>
</evidence>
<protein>
    <submittedName>
        <fullName evidence="16">Uncharacterized protein</fullName>
    </submittedName>
</protein>
<dbReference type="GO" id="GO:0016020">
    <property type="term" value="C:membrane"/>
    <property type="evidence" value="ECO:0007669"/>
    <property type="project" value="TreeGrafter"/>
</dbReference>
<feature type="transmembrane region" description="Helical" evidence="12">
    <location>
        <begin position="1478"/>
        <end position="1496"/>
    </location>
</feature>
<dbReference type="GO" id="GO:0070006">
    <property type="term" value="F:metalloaminopeptidase activity"/>
    <property type="evidence" value="ECO:0007669"/>
    <property type="project" value="TreeGrafter"/>
</dbReference>
<comment type="cofactor">
    <cofactor evidence="9">
        <name>Zn(2+)</name>
        <dbReference type="ChEBI" id="CHEBI:29105"/>
    </cofactor>
    <text evidence="9">Binds 1 zinc ion per subunit.</text>
</comment>
<feature type="binding site" evidence="9">
    <location>
        <position position="390"/>
    </location>
    <ligand>
        <name>Zn(2+)</name>
        <dbReference type="ChEBI" id="CHEBI:29105"/>
        <note>catalytic</note>
    </ligand>
</feature>
<feature type="transmembrane region" description="Helical" evidence="12">
    <location>
        <begin position="1084"/>
        <end position="1103"/>
    </location>
</feature>
<feature type="transmembrane region" description="Helical" evidence="12">
    <location>
        <begin position="1300"/>
        <end position="1321"/>
    </location>
</feature>
<dbReference type="InterPro" id="IPR042097">
    <property type="entry name" value="Aminopeptidase_N-like_N_sf"/>
</dbReference>
<feature type="domain" description="ERAP1-like C-terminal" evidence="14">
    <location>
        <begin position="605"/>
        <end position="923"/>
    </location>
</feature>
<keyword evidence="2" id="KW-0031">Aminopeptidase</keyword>
<dbReference type="FunFam" id="2.60.40.1910:FF:000004">
    <property type="entry name" value="Aminopeptidase"/>
    <property type="match status" value="1"/>
</dbReference>
<feature type="transmembrane region" description="Helical" evidence="12">
    <location>
        <begin position="1115"/>
        <end position="1135"/>
    </location>
</feature>
<feature type="binding site" evidence="9">
    <location>
        <position position="386"/>
    </location>
    <ligand>
        <name>Zn(2+)</name>
        <dbReference type="ChEBI" id="CHEBI:29105"/>
        <note>catalytic</note>
    </ligand>
</feature>
<feature type="region of interest" description="Disordered" evidence="11">
    <location>
        <begin position="22"/>
        <end position="54"/>
    </location>
</feature>
<dbReference type="InterPro" id="IPR014782">
    <property type="entry name" value="Peptidase_M1_dom"/>
</dbReference>
<keyword evidence="6 9" id="KW-0862">Zinc</keyword>
<dbReference type="InterPro" id="IPR034016">
    <property type="entry name" value="M1_APN-typ"/>
</dbReference>
<evidence type="ECO:0000313" key="16">
    <source>
        <dbReference type="EMBL" id="THY27505.1"/>
    </source>
</evidence>
<feature type="binding site" evidence="9">
    <location>
        <position position="409"/>
    </location>
    <ligand>
        <name>Zn(2+)</name>
        <dbReference type="ChEBI" id="CHEBI:29105"/>
        <note>catalytic</note>
    </ligand>
</feature>
<evidence type="ECO:0000256" key="10">
    <source>
        <dbReference type="PIRSR" id="PIRSR634016-4"/>
    </source>
</evidence>
<keyword evidence="12" id="KW-0472">Membrane</keyword>
<dbReference type="CDD" id="cd09601">
    <property type="entry name" value="M1_APN-Q_like"/>
    <property type="match status" value="1"/>
</dbReference>
<dbReference type="InterPro" id="IPR024571">
    <property type="entry name" value="ERAP1-like_C_dom"/>
</dbReference>
<dbReference type="Gene3D" id="2.60.40.1730">
    <property type="entry name" value="tricorn interacting facor f3 domain"/>
    <property type="match status" value="1"/>
</dbReference>
<dbReference type="InterPro" id="IPR027268">
    <property type="entry name" value="Peptidase_M4/M1_CTD_sf"/>
</dbReference>
<feature type="compositionally biased region" description="Low complexity" evidence="11">
    <location>
        <begin position="27"/>
        <end position="53"/>
    </location>
</feature>
<dbReference type="Gene3D" id="1.25.50.20">
    <property type="match status" value="1"/>
</dbReference>
<keyword evidence="4 9" id="KW-0479">Metal-binding</keyword>
<feature type="transmembrane region" description="Helical" evidence="12">
    <location>
        <begin position="1747"/>
        <end position="1764"/>
    </location>
</feature>
<dbReference type="GO" id="GO:0042277">
    <property type="term" value="F:peptide binding"/>
    <property type="evidence" value="ECO:0007669"/>
    <property type="project" value="TreeGrafter"/>
</dbReference>
<dbReference type="InterPro" id="IPR001930">
    <property type="entry name" value="Peptidase_M1"/>
</dbReference>
<feature type="transmembrane region" description="Helical" evidence="12">
    <location>
        <begin position="1607"/>
        <end position="1633"/>
    </location>
</feature>
<evidence type="ECO:0000259" key="14">
    <source>
        <dbReference type="Pfam" id="PF11838"/>
    </source>
</evidence>
<reference evidence="16 17" key="1">
    <citation type="submission" date="2018-10" db="EMBL/GenBank/DDBJ databases">
        <title>Fifty Aureobasidium pullulans genomes reveal a recombining polyextremotolerant generalist.</title>
        <authorList>
            <person name="Gostincar C."/>
            <person name="Turk M."/>
            <person name="Zajc J."/>
            <person name="Gunde-Cimerman N."/>
        </authorList>
    </citation>
    <scope>NUCLEOTIDE SEQUENCE [LARGE SCALE GENOMIC DNA]</scope>
    <source>
        <strain evidence="16 17">EXF-6604</strain>
    </source>
</reference>
<evidence type="ECO:0000259" key="13">
    <source>
        <dbReference type="Pfam" id="PF01433"/>
    </source>
</evidence>
<evidence type="ECO:0000256" key="9">
    <source>
        <dbReference type="PIRSR" id="PIRSR634016-3"/>
    </source>
</evidence>
<feature type="transmembrane region" description="Helical" evidence="12">
    <location>
        <begin position="1666"/>
        <end position="1687"/>
    </location>
</feature>
<organism evidence="16 17">
    <name type="scientific">Aureobasidium pullulans</name>
    <name type="common">Black yeast</name>
    <name type="synonym">Pullularia pullulans</name>
    <dbReference type="NCBI Taxonomy" id="5580"/>
    <lineage>
        <taxon>Eukaryota</taxon>
        <taxon>Fungi</taxon>
        <taxon>Dikarya</taxon>
        <taxon>Ascomycota</taxon>
        <taxon>Pezizomycotina</taxon>
        <taxon>Dothideomycetes</taxon>
        <taxon>Dothideomycetidae</taxon>
        <taxon>Dothideales</taxon>
        <taxon>Saccotheciaceae</taxon>
        <taxon>Aureobasidium</taxon>
    </lineage>
</organism>
<name>A0A4S9LFC6_AURPU</name>